<name>A0A7C6E7Q7_DESAE</name>
<dbReference type="Proteomes" id="UP000886400">
    <property type="component" value="Unassembled WGS sequence"/>
</dbReference>
<reference evidence="2" key="1">
    <citation type="journal article" date="2020" name="mSystems">
        <title>Genome- and Community-Level Interaction Insights into Carbon Utilization and Element Cycling Functions of Hydrothermarchaeota in Hydrothermal Sediment.</title>
        <authorList>
            <person name="Zhou Z."/>
            <person name="Liu Y."/>
            <person name="Xu W."/>
            <person name="Pan J."/>
            <person name="Luo Z.H."/>
            <person name="Li M."/>
        </authorList>
    </citation>
    <scope>NUCLEOTIDE SEQUENCE [LARGE SCALE GENOMIC DNA]</scope>
    <source>
        <strain evidence="2">SpSt-1135</strain>
    </source>
</reference>
<keyword evidence="1" id="KW-0732">Signal</keyword>
<accession>A0A7C6E7Q7</accession>
<dbReference type="EMBL" id="DRZX01000065">
    <property type="protein sequence ID" value="HHS48507.1"/>
    <property type="molecule type" value="Genomic_DNA"/>
</dbReference>
<evidence type="ECO:0000256" key="1">
    <source>
        <dbReference type="SAM" id="SignalP"/>
    </source>
</evidence>
<comment type="caution">
    <text evidence="2">The sequence shown here is derived from an EMBL/GenBank/DDBJ whole genome shotgun (WGS) entry which is preliminary data.</text>
</comment>
<sequence length="204" mass="22852">MTKKLLLVLWAFLVFSPYAMADCKSPSASAIPPFLGSAVSIPPNVLIVMDVSGSMRWKAYEGDYTGTEEGYFDPNAVYSYDKNGGYWYQSNRSASDCPPPPSSSWYFYFWYPNLDLDKDKSYTGSCLNFHHMSRIDLLRWVLTGGSPRSCSNNNQNCDRRLNTSDKLNNGSDIILTTYSDENSGENVLVPISRIDDSLLLSLAN</sequence>
<dbReference type="AlphaFoldDB" id="A0A7C6E7Q7"/>
<organism evidence="2">
    <name type="scientific">Desulfurella acetivorans</name>
    <dbReference type="NCBI Taxonomy" id="33002"/>
    <lineage>
        <taxon>Bacteria</taxon>
        <taxon>Pseudomonadati</taxon>
        <taxon>Campylobacterota</taxon>
        <taxon>Desulfurellia</taxon>
        <taxon>Desulfurellales</taxon>
        <taxon>Desulfurellaceae</taxon>
        <taxon>Desulfurella</taxon>
    </lineage>
</organism>
<feature type="chain" id="PRO_5028173505" description="VWA domain-containing protein" evidence="1">
    <location>
        <begin position="22"/>
        <end position="204"/>
    </location>
</feature>
<gene>
    <name evidence="2" type="ORF">ENM99_01390</name>
</gene>
<evidence type="ECO:0000313" key="2">
    <source>
        <dbReference type="EMBL" id="HHS48507.1"/>
    </source>
</evidence>
<proteinExistence type="predicted"/>
<protein>
    <recommendedName>
        <fullName evidence="3">VWA domain-containing protein</fullName>
    </recommendedName>
</protein>
<evidence type="ECO:0008006" key="3">
    <source>
        <dbReference type="Google" id="ProtNLM"/>
    </source>
</evidence>
<feature type="signal peptide" evidence="1">
    <location>
        <begin position="1"/>
        <end position="21"/>
    </location>
</feature>
<feature type="non-terminal residue" evidence="2">
    <location>
        <position position="204"/>
    </location>
</feature>